<evidence type="ECO:0000256" key="2">
    <source>
        <dbReference type="SAM" id="SignalP"/>
    </source>
</evidence>
<comment type="caution">
    <text evidence="3">The sequence shown here is derived from an EMBL/GenBank/DDBJ whole genome shotgun (WGS) entry which is preliminary data.</text>
</comment>
<dbReference type="InterPro" id="IPR038921">
    <property type="entry name" value="YOR389W-like"/>
</dbReference>
<dbReference type="PANTHER" id="PTHR35204">
    <property type="entry name" value="YALI0A21131P"/>
    <property type="match status" value="1"/>
</dbReference>
<evidence type="ECO:0000256" key="1">
    <source>
        <dbReference type="SAM" id="MobiDB-lite"/>
    </source>
</evidence>
<protein>
    <submittedName>
        <fullName evidence="3">Uncharacterized protein</fullName>
    </submittedName>
</protein>
<name>A0A365NGI5_GIBIN</name>
<sequence>MVPKASFGVLGVLALASGVASGREGIQPEHEYAKERAHMVFNAIHSAGREWGSALYHNGFGFFPATVPEGTMFYHGSRQNVTPTGPEWLAFDIEHAENFARSFKYRPGGRHPGAPPGPPPGKKKPDAEKGQTGENEDRQELRRRSEYIKTDTGNDPLDEVADTKGDDDTVVVRGYFHTYQTNRDLKVLVIDGMSAGKTDMGTLDSQDLVLRENNTNRGSMDEWNRANDLCKLASEWGIDGFVRIEIGIEIIKCDFGESLDLVSMMRTELMDRIMGKSGLATFQFVRAVGERKRLALMVHEPLQSQYFIDEVEAATLTWYNAPPSPDDNSMADQREVNRTADAIEQCRVHYLRPALKARQQWSFEDELIYTSLDAVLGTICQTLFSVRNALLEASGSDLDEYRIRLDNENDTEMEKAISSGRAVIRALMSDLGWSTWKKPQPCQPDEVNTIAMWPFGTKEDHWHPGCRSIETVQQPGDSYWWNRRPRKV</sequence>
<proteinExistence type="predicted"/>
<dbReference type="Proteomes" id="UP000251714">
    <property type="component" value="Unassembled WGS sequence"/>
</dbReference>
<feature type="chain" id="PRO_5017026220" evidence="2">
    <location>
        <begin position="23"/>
        <end position="488"/>
    </location>
</feature>
<dbReference type="AlphaFoldDB" id="A0A365NGI5"/>
<feature type="region of interest" description="Disordered" evidence="1">
    <location>
        <begin position="103"/>
        <end position="164"/>
    </location>
</feature>
<gene>
    <name evidence="3" type="ORF">FPRO05_09204</name>
</gene>
<organism evidence="3 4">
    <name type="scientific">Gibberella intermedia</name>
    <name type="common">Bulb rot disease fungus</name>
    <name type="synonym">Fusarium proliferatum</name>
    <dbReference type="NCBI Taxonomy" id="948311"/>
    <lineage>
        <taxon>Eukaryota</taxon>
        <taxon>Fungi</taxon>
        <taxon>Dikarya</taxon>
        <taxon>Ascomycota</taxon>
        <taxon>Pezizomycotina</taxon>
        <taxon>Sordariomycetes</taxon>
        <taxon>Hypocreomycetidae</taxon>
        <taxon>Hypocreales</taxon>
        <taxon>Nectriaceae</taxon>
        <taxon>Fusarium</taxon>
        <taxon>Fusarium fujikuroi species complex</taxon>
    </lineage>
</organism>
<reference evidence="3 4" key="1">
    <citation type="submission" date="2017-12" db="EMBL/GenBank/DDBJ databases">
        <title>Genome sequence of the mycotoxigenic crop pathogen Fusarium proliferatum, strain ITEM 2341 from Date Palm.</title>
        <authorList>
            <person name="Almiman B.F."/>
            <person name="Shittu T.A."/>
            <person name="Muthumeenakshi S."/>
            <person name="Baroncelli R."/>
            <person name="Sreenivasaprasada S."/>
        </authorList>
    </citation>
    <scope>NUCLEOTIDE SEQUENCE [LARGE SCALE GENOMIC DNA]</scope>
    <source>
        <strain evidence="3 4">ITEM 2341</strain>
    </source>
</reference>
<accession>A0A365NGI5</accession>
<evidence type="ECO:0000313" key="3">
    <source>
        <dbReference type="EMBL" id="RBA19904.1"/>
    </source>
</evidence>
<keyword evidence="2" id="KW-0732">Signal</keyword>
<feature type="signal peptide" evidence="2">
    <location>
        <begin position="1"/>
        <end position="22"/>
    </location>
</feature>
<dbReference type="PANTHER" id="PTHR35204:SF1">
    <property type="entry name" value="ENTEROTOXIN"/>
    <property type="match status" value="1"/>
</dbReference>
<dbReference type="EMBL" id="PKMI01000010">
    <property type="protein sequence ID" value="RBA19904.1"/>
    <property type="molecule type" value="Genomic_DNA"/>
</dbReference>
<feature type="compositionally biased region" description="Basic and acidic residues" evidence="1">
    <location>
        <begin position="123"/>
        <end position="149"/>
    </location>
</feature>
<evidence type="ECO:0000313" key="4">
    <source>
        <dbReference type="Proteomes" id="UP000251714"/>
    </source>
</evidence>